<keyword evidence="5 9" id="KW-0653">Protein transport</keyword>
<evidence type="ECO:0000256" key="6">
    <source>
        <dbReference type="ARBA" id="ARBA00022989"/>
    </source>
</evidence>
<dbReference type="InterPro" id="IPR005807">
    <property type="entry name" value="SecE_bac"/>
</dbReference>
<evidence type="ECO:0000256" key="3">
    <source>
        <dbReference type="ARBA" id="ARBA00022475"/>
    </source>
</evidence>
<comment type="subcellular location">
    <subcellularLocation>
        <location evidence="9">Cell membrane</location>
        <topology evidence="9">Single-pass membrane protein</topology>
    </subcellularLocation>
    <subcellularLocation>
        <location evidence="1">Membrane</location>
    </subcellularLocation>
</comment>
<dbReference type="GO" id="GO:0008320">
    <property type="term" value="F:protein transmembrane transporter activity"/>
    <property type="evidence" value="ECO:0007669"/>
    <property type="project" value="UniProtKB-UniRule"/>
</dbReference>
<dbReference type="EMBL" id="MHCJ01000003">
    <property type="protein sequence ID" value="OGY18158.1"/>
    <property type="molecule type" value="Genomic_DNA"/>
</dbReference>
<evidence type="ECO:0000256" key="1">
    <source>
        <dbReference type="ARBA" id="ARBA00004370"/>
    </source>
</evidence>
<keyword evidence="3 9" id="KW-1003">Cell membrane</keyword>
<reference evidence="10 11" key="1">
    <citation type="journal article" date="2016" name="Nat. Commun.">
        <title>Thousands of microbial genomes shed light on interconnected biogeochemical processes in an aquifer system.</title>
        <authorList>
            <person name="Anantharaman K."/>
            <person name="Brown C.T."/>
            <person name="Hug L.A."/>
            <person name="Sharon I."/>
            <person name="Castelle C.J."/>
            <person name="Probst A.J."/>
            <person name="Thomas B.C."/>
            <person name="Singh A."/>
            <person name="Wilkins M.J."/>
            <person name="Karaoz U."/>
            <person name="Brodie E.L."/>
            <person name="Williams K.H."/>
            <person name="Hubbard S.S."/>
            <person name="Banfield J.F."/>
        </authorList>
    </citation>
    <scope>NUCLEOTIDE SEQUENCE [LARGE SCALE GENOMIC DNA]</scope>
</reference>
<comment type="similarity">
    <text evidence="9">Belongs to the SecE/SEC61-gamma family.</text>
</comment>
<dbReference type="PRINTS" id="PR01650">
    <property type="entry name" value="SECETRNLCASE"/>
</dbReference>
<dbReference type="GO" id="GO:0043952">
    <property type="term" value="P:protein transport by the Sec complex"/>
    <property type="evidence" value="ECO:0007669"/>
    <property type="project" value="UniProtKB-UniRule"/>
</dbReference>
<evidence type="ECO:0000256" key="8">
    <source>
        <dbReference type="ARBA" id="ARBA00023136"/>
    </source>
</evidence>
<dbReference type="NCBIfam" id="TIGR00964">
    <property type="entry name" value="secE_bact"/>
    <property type="match status" value="1"/>
</dbReference>
<dbReference type="PROSITE" id="PS01067">
    <property type="entry name" value="SECE_SEC61G"/>
    <property type="match status" value="1"/>
</dbReference>
<evidence type="ECO:0000313" key="11">
    <source>
        <dbReference type="Proteomes" id="UP000179233"/>
    </source>
</evidence>
<evidence type="ECO:0000256" key="9">
    <source>
        <dbReference type="HAMAP-Rule" id="MF_00422"/>
    </source>
</evidence>
<name>A0A1G1VRX8_9BACT</name>
<dbReference type="InterPro" id="IPR001901">
    <property type="entry name" value="Translocase_SecE/Sec61-g"/>
</dbReference>
<feature type="transmembrane region" description="Helical" evidence="9">
    <location>
        <begin position="43"/>
        <end position="65"/>
    </location>
</feature>
<dbReference type="GO" id="GO:0065002">
    <property type="term" value="P:intracellular protein transmembrane transport"/>
    <property type="evidence" value="ECO:0007669"/>
    <property type="project" value="UniProtKB-UniRule"/>
</dbReference>
<evidence type="ECO:0000256" key="2">
    <source>
        <dbReference type="ARBA" id="ARBA00022448"/>
    </source>
</evidence>
<keyword evidence="6 9" id="KW-1133">Transmembrane helix</keyword>
<accession>A0A1G1VRX8</accession>
<proteinExistence type="inferred from homology"/>
<dbReference type="PANTHER" id="PTHR33910:SF1">
    <property type="entry name" value="PROTEIN TRANSLOCASE SUBUNIT SECE"/>
    <property type="match status" value="1"/>
</dbReference>
<organism evidence="10 11">
    <name type="scientific">Candidatus Chisholmbacteria bacterium RIFCSPHIGHO2_01_FULL_52_32</name>
    <dbReference type="NCBI Taxonomy" id="1797591"/>
    <lineage>
        <taxon>Bacteria</taxon>
        <taxon>Candidatus Chisholmiibacteriota</taxon>
    </lineage>
</organism>
<dbReference type="GO" id="GO:0006605">
    <property type="term" value="P:protein targeting"/>
    <property type="evidence" value="ECO:0007669"/>
    <property type="project" value="UniProtKB-UniRule"/>
</dbReference>
<dbReference type="GO" id="GO:0005886">
    <property type="term" value="C:plasma membrane"/>
    <property type="evidence" value="ECO:0007669"/>
    <property type="project" value="UniProtKB-SubCell"/>
</dbReference>
<dbReference type="HAMAP" id="MF_00422">
    <property type="entry name" value="SecE"/>
    <property type="match status" value="1"/>
</dbReference>
<dbReference type="Proteomes" id="UP000179233">
    <property type="component" value="Unassembled WGS sequence"/>
</dbReference>
<keyword evidence="7 9" id="KW-0811">Translocation</keyword>
<evidence type="ECO:0000313" key="10">
    <source>
        <dbReference type="EMBL" id="OGY18158.1"/>
    </source>
</evidence>
<gene>
    <name evidence="9" type="primary">secE</name>
    <name evidence="10" type="ORF">A2786_01405</name>
</gene>
<evidence type="ECO:0000256" key="5">
    <source>
        <dbReference type="ARBA" id="ARBA00022927"/>
    </source>
</evidence>
<dbReference type="InterPro" id="IPR038379">
    <property type="entry name" value="SecE_sf"/>
</dbReference>
<sequence length="74" mass="8277">MDRQQFSIAKPSLGNTSPIQFIRQSIEELKKVSWPTRTETAKLTLIVIAVSVAVGLYIGALDFLFTKLVELIIQ</sequence>
<dbReference type="AlphaFoldDB" id="A0A1G1VRX8"/>
<keyword evidence="8 9" id="KW-0472">Membrane</keyword>
<keyword evidence="4 9" id="KW-0812">Transmembrane</keyword>
<evidence type="ECO:0000256" key="7">
    <source>
        <dbReference type="ARBA" id="ARBA00023010"/>
    </source>
</evidence>
<dbReference type="PANTHER" id="PTHR33910">
    <property type="entry name" value="PROTEIN TRANSLOCASE SUBUNIT SECE"/>
    <property type="match status" value="1"/>
</dbReference>
<comment type="function">
    <text evidence="9">Essential subunit of the Sec protein translocation channel SecYEG. Clamps together the 2 halves of SecY. May contact the channel plug during translocation.</text>
</comment>
<dbReference type="Pfam" id="PF00584">
    <property type="entry name" value="SecE"/>
    <property type="match status" value="1"/>
</dbReference>
<comment type="caution">
    <text evidence="10">The sequence shown here is derived from an EMBL/GenBank/DDBJ whole genome shotgun (WGS) entry which is preliminary data.</text>
</comment>
<dbReference type="GO" id="GO:0009306">
    <property type="term" value="P:protein secretion"/>
    <property type="evidence" value="ECO:0007669"/>
    <property type="project" value="UniProtKB-UniRule"/>
</dbReference>
<dbReference type="Gene3D" id="1.20.5.1030">
    <property type="entry name" value="Preprotein translocase secy subunit"/>
    <property type="match status" value="1"/>
</dbReference>
<protein>
    <recommendedName>
        <fullName evidence="9">Protein translocase subunit SecE</fullName>
    </recommendedName>
</protein>
<evidence type="ECO:0000256" key="4">
    <source>
        <dbReference type="ARBA" id="ARBA00022692"/>
    </source>
</evidence>
<keyword evidence="2 9" id="KW-0813">Transport</keyword>
<comment type="subunit">
    <text evidence="9">Component of the Sec protein translocase complex. Heterotrimer consisting of SecY, SecE and SecG subunits. The heterotrimers can form oligomers, although 1 heterotrimer is thought to be able to translocate proteins. Interacts with the ribosome. Interacts with SecDF, and other proteins may be involved. Interacts with SecA.</text>
</comment>